<protein>
    <submittedName>
        <fullName evidence="2">Transposase</fullName>
    </submittedName>
</protein>
<dbReference type="RefSeq" id="WP_320322211.1">
    <property type="nucleotide sequence ID" value="NZ_JAVIIP010000051.1"/>
</dbReference>
<evidence type="ECO:0000313" key="2">
    <source>
        <dbReference type="EMBL" id="MDX8542059.1"/>
    </source>
</evidence>
<name>A0ABU5AY20_9HYPH</name>
<gene>
    <name evidence="2" type="ORF">RFM23_31240</name>
</gene>
<organism evidence="2 3">
    <name type="scientific">Mesorhizobium abyssinicae</name>
    <dbReference type="NCBI Taxonomy" id="1209958"/>
    <lineage>
        <taxon>Bacteria</taxon>
        <taxon>Pseudomonadati</taxon>
        <taxon>Pseudomonadota</taxon>
        <taxon>Alphaproteobacteria</taxon>
        <taxon>Hyphomicrobiales</taxon>
        <taxon>Phyllobacteriaceae</taxon>
        <taxon>Mesorhizobium</taxon>
    </lineage>
</organism>
<feature type="domain" description="Transposase IS110-like N-terminal" evidence="1">
    <location>
        <begin position="14"/>
        <end position="110"/>
    </location>
</feature>
<keyword evidence="3" id="KW-1185">Reference proteome</keyword>
<comment type="caution">
    <text evidence="2">The sequence shown here is derived from an EMBL/GenBank/DDBJ whole genome shotgun (WGS) entry which is preliminary data.</text>
</comment>
<dbReference type="EMBL" id="JAVIIP010000051">
    <property type="protein sequence ID" value="MDX8542059.1"/>
    <property type="molecule type" value="Genomic_DNA"/>
</dbReference>
<evidence type="ECO:0000313" key="3">
    <source>
        <dbReference type="Proteomes" id="UP001276564"/>
    </source>
</evidence>
<accession>A0ABU5AY20</accession>
<reference evidence="2 3" key="1">
    <citation type="submission" date="2023-08" db="EMBL/GenBank/DDBJ databases">
        <title>Implementing the SeqCode for naming new Mesorhizobium species isolated from Vachellia karroo root nodules.</title>
        <authorList>
            <person name="Van Lill M."/>
        </authorList>
    </citation>
    <scope>NUCLEOTIDE SEQUENCE [LARGE SCALE GENOMIC DNA]</scope>
    <source>
        <strain evidence="2 3">VK4B</strain>
    </source>
</reference>
<sequence>MTTSDSTPAGAVLVAIDIAKVRNEVLIEDPSHKRRRRLQVLNNRAEHDHLVEVLQTYGRPVVCGFEATGNYHRPIAWRLAEAGFEVRLVSSLALARTREALHNSWDKNDP</sequence>
<dbReference type="InterPro" id="IPR002525">
    <property type="entry name" value="Transp_IS110-like_N"/>
</dbReference>
<dbReference type="Pfam" id="PF01548">
    <property type="entry name" value="DEDD_Tnp_IS110"/>
    <property type="match status" value="1"/>
</dbReference>
<evidence type="ECO:0000259" key="1">
    <source>
        <dbReference type="Pfam" id="PF01548"/>
    </source>
</evidence>
<proteinExistence type="predicted"/>
<feature type="non-terminal residue" evidence="2">
    <location>
        <position position="110"/>
    </location>
</feature>
<dbReference type="Proteomes" id="UP001276564">
    <property type="component" value="Unassembled WGS sequence"/>
</dbReference>